<evidence type="ECO:0000313" key="4">
    <source>
        <dbReference type="Proteomes" id="UP001162483"/>
    </source>
</evidence>
<dbReference type="NCBIfam" id="TIGR00229">
    <property type="entry name" value="sensory_box"/>
    <property type="match status" value="1"/>
</dbReference>
<protein>
    <recommendedName>
        <fullName evidence="2">PAS domain-containing protein</fullName>
    </recommendedName>
</protein>
<feature type="domain" description="PAS" evidence="2">
    <location>
        <begin position="91"/>
        <end position="153"/>
    </location>
</feature>
<feature type="region of interest" description="Disordered" evidence="1">
    <location>
        <begin position="1"/>
        <end position="46"/>
    </location>
</feature>
<organism evidence="3 4">
    <name type="scientific">Staurois parvus</name>
    <dbReference type="NCBI Taxonomy" id="386267"/>
    <lineage>
        <taxon>Eukaryota</taxon>
        <taxon>Metazoa</taxon>
        <taxon>Chordata</taxon>
        <taxon>Craniata</taxon>
        <taxon>Vertebrata</taxon>
        <taxon>Euteleostomi</taxon>
        <taxon>Amphibia</taxon>
        <taxon>Batrachia</taxon>
        <taxon>Anura</taxon>
        <taxon>Neobatrachia</taxon>
        <taxon>Ranoidea</taxon>
        <taxon>Ranidae</taxon>
        <taxon>Staurois</taxon>
    </lineage>
</organism>
<dbReference type="InterPro" id="IPR000014">
    <property type="entry name" value="PAS"/>
</dbReference>
<dbReference type="EMBL" id="CATNWA010017868">
    <property type="protein sequence ID" value="CAI9603652.1"/>
    <property type="molecule type" value="Genomic_DNA"/>
</dbReference>
<dbReference type="Gene3D" id="3.30.450.20">
    <property type="entry name" value="PAS domain"/>
    <property type="match status" value="1"/>
</dbReference>
<comment type="caution">
    <text evidence="3">The sequence shown here is derived from an EMBL/GenBank/DDBJ whole genome shotgun (WGS) entry which is preliminary data.</text>
</comment>
<accession>A0ABN9G5Y6</accession>
<dbReference type="Proteomes" id="UP001162483">
    <property type="component" value="Unassembled WGS sequence"/>
</dbReference>
<dbReference type="SMART" id="SM00091">
    <property type="entry name" value="PAS"/>
    <property type="match status" value="1"/>
</dbReference>
<feature type="non-terminal residue" evidence="3">
    <location>
        <position position="164"/>
    </location>
</feature>
<gene>
    <name evidence="3" type="ORF">SPARVUS_LOCUS13339716</name>
</gene>
<sequence length="164" mass="17557">MQASVVPRSPSSPLHSVSLLSKSFPQLPNPRRRRHGGRTKDPWNTASLTGDDWSSYSLSSAASNILLRSPLESASGIPTPDDTIHSLPSCVRSSSRAVLTVSTKTTQILMANDKACRLFGYSSLELIGMGLSSLIPASSHRISEVLEEELTEADGISRVPGEVV</sequence>
<reference evidence="3" key="1">
    <citation type="submission" date="2023-05" db="EMBL/GenBank/DDBJ databases">
        <authorList>
            <person name="Stuckert A."/>
        </authorList>
    </citation>
    <scope>NUCLEOTIDE SEQUENCE</scope>
</reference>
<evidence type="ECO:0000259" key="2">
    <source>
        <dbReference type="PROSITE" id="PS50112"/>
    </source>
</evidence>
<feature type="compositionally biased region" description="Low complexity" evidence="1">
    <location>
        <begin position="1"/>
        <end position="23"/>
    </location>
</feature>
<keyword evidence="4" id="KW-1185">Reference proteome</keyword>
<evidence type="ECO:0000256" key="1">
    <source>
        <dbReference type="SAM" id="MobiDB-lite"/>
    </source>
</evidence>
<dbReference type="SUPFAM" id="SSF55785">
    <property type="entry name" value="PYP-like sensor domain (PAS domain)"/>
    <property type="match status" value="1"/>
</dbReference>
<dbReference type="CDD" id="cd00130">
    <property type="entry name" value="PAS"/>
    <property type="match status" value="1"/>
</dbReference>
<dbReference type="Pfam" id="PF00989">
    <property type="entry name" value="PAS"/>
    <property type="match status" value="1"/>
</dbReference>
<dbReference type="PROSITE" id="PS50112">
    <property type="entry name" value="PAS"/>
    <property type="match status" value="1"/>
</dbReference>
<dbReference type="InterPro" id="IPR013767">
    <property type="entry name" value="PAS_fold"/>
</dbReference>
<name>A0ABN9G5Y6_9NEOB</name>
<evidence type="ECO:0000313" key="3">
    <source>
        <dbReference type="EMBL" id="CAI9603652.1"/>
    </source>
</evidence>
<dbReference type="InterPro" id="IPR035965">
    <property type="entry name" value="PAS-like_dom_sf"/>
</dbReference>
<proteinExistence type="predicted"/>